<gene>
    <name evidence="2" type="ORF">DW068_00570</name>
    <name evidence="1" type="ORF">DW972_08205</name>
</gene>
<proteinExistence type="predicted"/>
<dbReference type="EMBL" id="QSEP01000045">
    <property type="protein sequence ID" value="RGZ82557.1"/>
    <property type="molecule type" value="Genomic_DNA"/>
</dbReference>
<dbReference type="RefSeq" id="WP_118313837.1">
    <property type="nucleotide sequence ID" value="NZ_CAUDZB010000268.1"/>
</dbReference>
<dbReference type="Pfam" id="PF16161">
    <property type="entry name" value="DUF4867"/>
    <property type="match status" value="1"/>
</dbReference>
<accession>A0A413PXM4</accession>
<dbReference type="AlphaFoldDB" id="A0A413PXM4"/>
<organism evidence="1 4">
    <name type="scientific">Anaerobutyricum hallii</name>
    <dbReference type="NCBI Taxonomy" id="39488"/>
    <lineage>
        <taxon>Bacteria</taxon>
        <taxon>Bacillati</taxon>
        <taxon>Bacillota</taxon>
        <taxon>Clostridia</taxon>
        <taxon>Lachnospirales</taxon>
        <taxon>Lachnospiraceae</taxon>
        <taxon>Anaerobutyricum</taxon>
    </lineage>
</organism>
<sequence>MKVKQVTDSSFKKYGKILTGIDFSEIYNVLEKIKYPETVEYAASFGPLEKPDFRQKISNTIYGELSVEIGYCCGHNKVLNALEYHRSSEVNVAATDVILLLGQQSDITDDFQYDTAQLEAFFVPAGTAVELYATTLHYAPIGTKENDYAFKTGVILPFGTNFPLGVKLGAEAEEEKLPEEKLLFAKNKWLIAHEEGGEEGAFIGLTGKNISVDDLVI</sequence>
<evidence type="ECO:0000313" key="2">
    <source>
        <dbReference type="EMBL" id="RHK42381.1"/>
    </source>
</evidence>
<evidence type="ECO:0000313" key="4">
    <source>
        <dbReference type="Proteomes" id="UP000286561"/>
    </source>
</evidence>
<dbReference type="EMBL" id="QRNJ01000001">
    <property type="protein sequence ID" value="RHK42381.1"/>
    <property type="molecule type" value="Genomic_DNA"/>
</dbReference>
<comment type="caution">
    <text evidence="1">The sequence shown here is derived from an EMBL/GenBank/DDBJ whole genome shotgun (WGS) entry which is preliminary data.</text>
</comment>
<name>A0A413PXM4_9FIRM</name>
<protein>
    <submittedName>
        <fullName evidence="1">DUF4867 family protein</fullName>
    </submittedName>
</protein>
<dbReference type="Proteomes" id="UP000283497">
    <property type="component" value="Unassembled WGS sequence"/>
</dbReference>
<evidence type="ECO:0000313" key="1">
    <source>
        <dbReference type="EMBL" id="RGZ82557.1"/>
    </source>
</evidence>
<evidence type="ECO:0000313" key="3">
    <source>
        <dbReference type="Proteomes" id="UP000283497"/>
    </source>
</evidence>
<dbReference type="Proteomes" id="UP000286561">
    <property type="component" value="Unassembled WGS sequence"/>
</dbReference>
<dbReference type="InterPro" id="IPR032358">
    <property type="entry name" value="DUF4867"/>
</dbReference>
<reference evidence="3 4" key="1">
    <citation type="submission" date="2018-08" db="EMBL/GenBank/DDBJ databases">
        <title>A genome reference for cultivated species of the human gut microbiota.</title>
        <authorList>
            <person name="Zou Y."/>
            <person name="Xue W."/>
            <person name="Luo G."/>
        </authorList>
    </citation>
    <scope>NUCLEOTIDE SEQUENCE [LARGE SCALE GENOMIC DNA]</scope>
    <source>
        <strain evidence="2 3">AF45-14BH</strain>
        <strain evidence="1 4">AM48-23BH</strain>
    </source>
</reference>